<dbReference type="GO" id="GO:0036088">
    <property type="term" value="P:D-serine catabolic process"/>
    <property type="evidence" value="ECO:0007669"/>
    <property type="project" value="TreeGrafter"/>
</dbReference>
<proteinExistence type="predicted"/>
<dbReference type="SUPFAM" id="SSF51419">
    <property type="entry name" value="PLP-binding barrel"/>
    <property type="match status" value="1"/>
</dbReference>
<name>A0A1I7MQM2_9MICC</name>
<evidence type="ECO:0000259" key="1">
    <source>
        <dbReference type="Pfam" id="PF01168"/>
    </source>
</evidence>
<dbReference type="EMBL" id="FPCG01000010">
    <property type="protein sequence ID" value="SFV24220.1"/>
    <property type="molecule type" value="Genomic_DNA"/>
</dbReference>
<reference evidence="2 3" key="1">
    <citation type="submission" date="2016-10" db="EMBL/GenBank/DDBJ databases">
        <authorList>
            <person name="de Groot N.N."/>
        </authorList>
    </citation>
    <scope>NUCLEOTIDE SEQUENCE [LARGE SCALE GENOMIC DNA]</scope>
    <source>
        <strain evidence="2 3">CGMCC 1.7054</strain>
    </source>
</reference>
<dbReference type="InterPro" id="IPR029066">
    <property type="entry name" value="PLP-binding_barrel"/>
</dbReference>
<feature type="domain" description="Alanine racemase N-terminal" evidence="1">
    <location>
        <begin position="30"/>
        <end position="282"/>
    </location>
</feature>
<dbReference type="Gene3D" id="3.20.20.10">
    <property type="entry name" value="Alanine racemase"/>
    <property type="match status" value="1"/>
</dbReference>
<dbReference type="STRING" id="574650.SAMN04487966_11046"/>
<keyword evidence="3" id="KW-1185">Reference proteome</keyword>
<dbReference type="PANTHER" id="PTHR28004">
    <property type="entry name" value="ZGC:162816-RELATED"/>
    <property type="match status" value="1"/>
</dbReference>
<dbReference type="GO" id="GO:0008721">
    <property type="term" value="F:D-serine ammonia-lyase activity"/>
    <property type="evidence" value="ECO:0007669"/>
    <property type="project" value="TreeGrafter"/>
</dbReference>
<dbReference type="Proteomes" id="UP000198881">
    <property type="component" value="Unassembled WGS sequence"/>
</dbReference>
<dbReference type="RefSeq" id="WP_245760781.1">
    <property type="nucleotide sequence ID" value="NZ_FPCG01000010.1"/>
</dbReference>
<dbReference type="InterPro" id="IPR051466">
    <property type="entry name" value="D-amino_acid_metab_enzyme"/>
</dbReference>
<organism evidence="2 3">
    <name type="scientific">Micrococcus terreus</name>
    <dbReference type="NCBI Taxonomy" id="574650"/>
    <lineage>
        <taxon>Bacteria</taxon>
        <taxon>Bacillati</taxon>
        <taxon>Actinomycetota</taxon>
        <taxon>Actinomycetes</taxon>
        <taxon>Micrococcales</taxon>
        <taxon>Micrococcaceae</taxon>
        <taxon>Micrococcus</taxon>
    </lineage>
</organism>
<evidence type="ECO:0000313" key="3">
    <source>
        <dbReference type="Proteomes" id="UP000198881"/>
    </source>
</evidence>
<dbReference type="InterPro" id="IPR001608">
    <property type="entry name" value="Ala_racemase_N"/>
</dbReference>
<dbReference type="AlphaFoldDB" id="A0A1I7MQM2"/>
<protein>
    <submittedName>
        <fullName evidence="2">D-serine deaminase, pyridoxal phosphate-dependent</fullName>
    </submittedName>
</protein>
<dbReference type="PANTHER" id="PTHR28004:SF2">
    <property type="entry name" value="D-SERINE DEHYDRATASE"/>
    <property type="match status" value="1"/>
</dbReference>
<evidence type="ECO:0000313" key="2">
    <source>
        <dbReference type="EMBL" id="SFV24220.1"/>
    </source>
</evidence>
<dbReference type="Pfam" id="PF01168">
    <property type="entry name" value="Ala_racemase_N"/>
    <property type="match status" value="1"/>
</dbReference>
<accession>A0A1I7MQM2</accession>
<gene>
    <name evidence="2" type="ORF">SAMN04487966_11046</name>
</gene>
<sequence length="409" mass="43462">MSTAERFQGYLTALHALPPAERSGPVALLDLDLFLANAADLTRRAAGTPIRVASKSLRIRRAVTTALEQPGFRGVLCYTLPEALWLAECGLTDLVVAYPTADRAALAAWAASERAREVITVMVDSTEHLDLIQSSTAPTQTFPTTAPLRVAIDVDAAWRPVRGVHIGALRSPVRTPEQAKELAEQILHREGLSLVGLMAYEGQVAGVPDAGRLRGTLVRGMKRFSRTELAERRAQVVHAVREAAHTAGTDLEFVNGGGTGSLESTCAEECVTEVAAGSGLMGPASFDRFVGFRPAPASYLLTDVVRRPGPRTVTVLGGGWVASGVPGKDRLPTVAWPEGLSYSSAEGAGEVQTPLTGTAAAGLQLGDTVFLRHAKAGEPAEHVQRTLVYSQGRITDVWPTYRGEGQAFL</sequence>